<name>A0A6J4SY34_9ACTN</name>
<reference evidence="3" key="1">
    <citation type="submission" date="2020-02" db="EMBL/GenBank/DDBJ databases">
        <authorList>
            <person name="Meier V. D."/>
        </authorList>
    </citation>
    <scope>NUCLEOTIDE SEQUENCE</scope>
    <source>
        <strain evidence="3">AVDCRST_MAG05</strain>
    </source>
</reference>
<sequence length="94" mass="10209">RVATEEAKPVLDRIRRLVETTGEGEVSLTPRSEKAVQLAVLDARQLGDDRADTEHLLLGLAREPEGGAARVLADLGVSHEEVLRRVSEARSTAE</sequence>
<accession>A0A6J4SY34</accession>
<dbReference type="AlphaFoldDB" id="A0A6J4SY34"/>
<dbReference type="InterPro" id="IPR004176">
    <property type="entry name" value="Clp_R_N"/>
</dbReference>
<evidence type="ECO:0000256" key="1">
    <source>
        <dbReference type="PROSITE-ProRule" id="PRU01251"/>
    </source>
</evidence>
<dbReference type="EMBL" id="CADCVM010000321">
    <property type="protein sequence ID" value="CAA9508805.1"/>
    <property type="molecule type" value="Genomic_DNA"/>
</dbReference>
<dbReference type="Gene3D" id="1.10.1780.10">
    <property type="entry name" value="Clp, N-terminal domain"/>
    <property type="match status" value="1"/>
</dbReference>
<proteinExistence type="predicted"/>
<dbReference type="PROSITE" id="PS51903">
    <property type="entry name" value="CLP_R"/>
    <property type="match status" value="1"/>
</dbReference>
<gene>
    <name evidence="3" type="ORF">AVDCRST_MAG05-2892</name>
</gene>
<dbReference type="SUPFAM" id="SSF81923">
    <property type="entry name" value="Double Clp-N motif"/>
    <property type="match status" value="1"/>
</dbReference>
<evidence type="ECO:0000259" key="2">
    <source>
        <dbReference type="PROSITE" id="PS51903"/>
    </source>
</evidence>
<evidence type="ECO:0000313" key="3">
    <source>
        <dbReference type="EMBL" id="CAA9508805.1"/>
    </source>
</evidence>
<feature type="domain" description="Clp R" evidence="2">
    <location>
        <begin position="1"/>
        <end position="92"/>
    </location>
</feature>
<keyword evidence="1" id="KW-0677">Repeat</keyword>
<feature type="non-terminal residue" evidence="3">
    <location>
        <position position="1"/>
    </location>
</feature>
<organism evidence="3">
    <name type="scientific">uncultured Rubrobacteraceae bacterium</name>
    <dbReference type="NCBI Taxonomy" id="349277"/>
    <lineage>
        <taxon>Bacteria</taxon>
        <taxon>Bacillati</taxon>
        <taxon>Actinomycetota</taxon>
        <taxon>Rubrobacteria</taxon>
        <taxon>Rubrobacterales</taxon>
        <taxon>Rubrobacteraceae</taxon>
        <taxon>environmental samples</taxon>
    </lineage>
</organism>
<dbReference type="InterPro" id="IPR036628">
    <property type="entry name" value="Clp_N_dom_sf"/>
</dbReference>
<protein>
    <recommendedName>
        <fullName evidence="2">Clp R domain-containing protein</fullName>
    </recommendedName>
</protein>
<dbReference type="Pfam" id="PF02861">
    <property type="entry name" value="Clp_N"/>
    <property type="match status" value="1"/>
</dbReference>